<evidence type="ECO:0000256" key="1">
    <source>
        <dbReference type="ARBA" id="ARBA00004141"/>
    </source>
</evidence>
<comment type="caution">
    <text evidence="6">The sequence shown here is derived from an EMBL/GenBank/DDBJ whole genome shotgun (WGS) entry which is preliminary data.</text>
</comment>
<feature type="transmembrane region" description="Helical" evidence="5">
    <location>
        <begin position="255"/>
        <end position="274"/>
    </location>
</feature>
<feature type="transmembrane region" description="Helical" evidence="5">
    <location>
        <begin position="12"/>
        <end position="30"/>
    </location>
</feature>
<feature type="transmembrane region" description="Helical" evidence="5">
    <location>
        <begin position="390"/>
        <end position="412"/>
    </location>
</feature>
<dbReference type="PANTHER" id="PTHR11785:SF512">
    <property type="entry name" value="SOBREMESA, ISOFORM B"/>
    <property type="match status" value="1"/>
</dbReference>
<evidence type="ECO:0000313" key="7">
    <source>
        <dbReference type="Proteomes" id="UP001526225"/>
    </source>
</evidence>
<feature type="transmembrane region" description="Helical" evidence="5">
    <location>
        <begin position="280"/>
        <end position="305"/>
    </location>
</feature>
<dbReference type="RefSeq" id="WP_213408117.1">
    <property type="nucleotide sequence ID" value="NZ_CP074441.1"/>
</dbReference>
<keyword evidence="3 5" id="KW-1133">Transmembrane helix</keyword>
<dbReference type="PANTHER" id="PTHR11785">
    <property type="entry name" value="AMINO ACID TRANSPORTER"/>
    <property type="match status" value="1"/>
</dbReference>
<dbReference type="Proteomes" id="UP001526225">
    <property type="component" value="Unassembled WGS sequence"/>
</dbReference>
<feature type="transmembrane region" description="Helical" evidence="5">
    <location>
        <begin position="326"/>
        <end position="342"/>
    </location>
</feature>
<evidence type="ECO:0000256" key="3">
    <source>
        <dbReference type="ARBA" id="ARBA00022989"/>
    </source>
</evidence>
<dbReference type="InterPro" id="IPR050598">
    <property type="entry name" value="AminoAcid_Transporter"/>
</dbReference>
<name>A0ABT3E5P9_9LACO</name>
<feature type="transmembrane region" description="Helical" evidence="5">
    <location>
        <begin position="418"/>
        <end position="435"/>
    </location>
</feature>
<feature type="transmembrane region" description="Helical" evidence="5">
    <location>
        <begin position="76"/>
        <end position="94"/>
    </location>
</feature>
<feature type="transmembrane region" description="Helical" evidence="5">
    <location>
        <begin position="186"/>
        <end position="206"/>
    </location>
</feature>
<evidence type="ECO:0000256" key="4">
    <source>
        <dbReference type="ARBA" id="ARBA00023136"/>
    </source>
</evidence>
<dbReference type="InterPro" id="IPR002293">
    <property type="entry name" value="AA/rel_permease1"/>
</dbReference>
<feature type="transmembrane region" description="Helical" evidence="5">
    <location>
        <begin position="150"/>
        <end position="174"/>
    </location>
</feature>
<dbReference type="Gene3D" id="1.20.1740.10">
    <property type="entry name" value="Amino acid/polyamine transporter I"/>
    <property type="match status" value="1"/>
</dbReference>
<keyword evidence="4 5" id="KW-0472">Membrane</keyword>
<feature type="transmembrane region" description="Helical" evidence="5">
    <location>
        <begin position="126"/>
        <end position="144"/>
    </location>
</feature>
<keyword evidence="2 5" id="KW-0812">Transmembrane</keyword>
<feature type="transmembrane region" description="Helical" evidence="5">
    <location>
        <begin position="42"/>
        <end position="64"/>
    </location>
</feature>
<feature type="transmembrane region" description="Helical" evidence="5">
    <location>
        <begin position="348"/>
        <end position="369"/>
    </location>
</feature>
<proteinExistence type="predicted"/>
<feature type="transmembrane region" description="Helical" evidence="5">
    <location>
        <begin position="100"/>
        <end position="121"/>
    </location>
</feature>
<dbReference type="PIRSF" id="PIRSF006060">
    <property type="entry name" value="AA_transporter"/>
    <property type="match status" value="1"/>
</dbReference>
<sequence length="443" mass="46842">MAGKNLQRSMGLTTGISIVVGTIIGSGIFFKQAQVLSITGSTTGALLAWLFGGLITLMAGLTIAELGSRIPSTGGLYVYIHKIFGPAAGFLSGWGQSFLYGPAIVASLSAYFAILITNFFYLPSDWAKWIGLLAIVFITGMNLLDNRIPAAFAVATTSIKLLPIAAIIIFGLFFGNVNAVGQTIDTITATPGGGFGVAILATLYAYDGWATLTSLGGELKNPSKNIPRAIIYGLLIVIVAYVGISYGVMQSMPAAEIIALGDNATFGVVTSAFGDLGGRLLSLAILISIAGTLNGKMMALPRSIYAMAADGMMPKFMMYINRSQEPAGAILTLAVLGGLLQFSASADWLSNACMFIIWMFYLMAFYGLVRLRRADKLAGNGHPENIFLVPLYPIVPILAGLGALYVLLSTIISNPFSAMVSIGLVLTGLPIYLYYAKRLNTEI</sequence>
<dbReference type="EMBL" id="JAOZFE010000009">
    <property type="protein sequence ID" value="MCW0953738.1"/>
    <property type="molecule type" value="Genomic_DNA"/>
</dbReference>
<organism evidence="6 7">
    <name type="scientific">Weissella ceti</name>
    <dbReference type="NCBI Taxonomy" id="759620"/>
    <lineage>
        <taxon>Bacteria</taxon>
        <taxon>Bacillati</taxon>
        <taxon>Bacillota</taxon>
        <taxon>Bacilli</taxon>
        <taxon>Lactobacillales</taxon>
        <taxon>Lactobacillaceae</taxon>
        <taxon>Weissella</taxon>
    </lineage>
</organism>
<accession>A0ABT3E5P9</accession>
<dbReference type="Pfam" id="PF13520">
    <property type="entry name" value="AA_permease_2"/>
    <property type="match status" value="1"/>
</dbReference>
<keyword evidence="7" id="KW-1185">Reference proteome</keyword>
<reference evidence="6 7" key="1">
    <citation type="submission" date="2022-10" db="EMBL/GenBank/DDBJ databases">
        <title>Weissella fermenti sp. nov., isolated from fermented cabbage.</title>
        <authorList>
            <person name="Lee J.K."/>
            <person name="Baek J.H."/>
            <person name="Choi D.G."/>
            <person name="Kim J.M."/>
            <person name="Jeon C.O."/>
        </authorList>
    </citation>
    <scope>NUCLEOTIDE SEQUENCE [LARGE SCALE GENOMIC DNA]</scope>
    <source>
        <strain evidence="6 7">KACC 18534</strain>
    </source>
</reference>
<feature type="transmembrane region" description="Helical" evidence="5">
    <location>
        <begin position="226"/>
        <end position="248"/>
    </location>
</feature>
<evidence type="ECO:0000313" key="6">
    <source>
        <dbReference type="EMBL" id="MCW0953738.1"/>
    </source>
</evidence>
<comment type="subcellular location">
    <subcellularLocation>
        <location evidence="1">Membrane</location>
        <topology evidence="1">Multi-pass membrane protein</topology>
    </subcellularLocation>
</comment>
<gene>
    <name evidence="6" type="ORF">OIT44_06700</name>
</gene>
<evidence type="ECO:0000256" key="2">
    <source>
        <dbReference type="ARBA" id="ARBA00022692"/>
    </source>
</evidence>
<protein>
    <submittedName>
        <fullName evidence="6">Amino acid permease</fullName>
    </submittedName>
</protein>
<evidence type="ECO:0000256" key="5">
    <source>
        <dbReference type="SAM" id="Phobius"/>
    </source>
</evidence>